<dbReference type="OrthoDB" id="199285at2"/>
<dbReference type="KEGG" id="shd:SUTH_01202"/>
<comment type="similarity">
    <text evidence="7 8">Belongs to the PINc/VapC protein family.</text>
</comment>
<dbReference type="HAMAP" id="MF_00265">
    <property type="entry name" value="VapC_Nob1"/>
    <property type="match status" value="1"/>
</dbReference>
<evidence type="ECO:0000256" key="1">
    <source>
        <dbReference type="ARBA" id="ARBA00001946"/>
    </source>
</evidence>
<dbReference type="Gene3D" id="3.40.50.1010">
    <property type="entry name" value="5'-nuclease"/>
    <property type="match status" value="1"/>
</dbReference>
<dbReference type="EMBL" id="AP012547">
    <property type="protein sequence ID" value="BAO29002.1"/>
    <property type="molecule type" value="Genomic_DNA"/>
</dbReference>
<comment type="cofactor">
    <cofactor evidence="1 8">
        <name>Mg(2+)</name>
        <dbReference type="ChEBI" id="CHEBI:18420"/>
    </cofactor>
</comment>
<dbReference type="EC" id="3.1.-.-" evidence="8"/>
<organism evidence="10 11">
    <name type="scientific">Sulfuritalea hydrogenivorans sk43H</name>
    <dbReference type="NCBI Taxonomy" id="1223802"/>
    <lineage>
        <taxon>Bacteria</taxon>
        <taxon>Pseudomonadati</taxon>
        <taxon>Pseudomonadota</taxon>
        <taxon>Betaproteobacteria</taxon>
        <taxon>Nitrosomonadales</taxon>
        <taxon>Sterolibacteriaceae</taxon>
        <taxon>Sulfuritalea</taxon>
    </lineage>
</organism>
<dbReference type="Pfam" id="PF01850">
    <property type="entry name" value="PIN"/>
    <property type="match status" value="1"/>
</dbReference>
<dbReference type="InterPro" id="IPR022907">
    <property type="entry name" value="VapC_family"/>
</dbReference>
<accession>W0SDI7</accession>
<evidence type="ECO:0000256" key="8">
    <source>
        <dbReference type="HAMAP-Rule" id="MF_00265"/>
    </source>
</evidence>
<dbReference type="PANTHER" id="PTHR33653">
    <property type="entry name" value="RIBONUCLEASE VAPC2"/>
    <property type="match status" value="1"/>
</dbReference>
<dbReference type="GO" id="GO:0016787">
    <property type="term" value="F:hydrolase activity"/>
    <property type="evidence" value="ECO:0007669"/>
    <property type="project" value="UniProtKB-KW"/>
</dbReference>
<dbReference type="InterPro" id="IPR050556">
    <property type="entry name" value="Type_II_TA_system_RNase"/>
</dbReference>
<evidence type="ECO:0000256" key="6">
    <source>
        <dbReference type="ARBA" id="ARBA00022842"/>
    </source>
</evidence>
<feature type="domain" description="PIN" evidence="9">
    <location>
        <begin position="3"/>
        <end position="116"/>
    </location>
</feature>
<dbReference type="STRING" id="1223802.SUTH_01202"/>
<keyword evidence="3 8" id="KW-0540">Nuclease</keyword>
<evidence type="ECO:0000256" key="3">
    <source>
        <dbReference type="ARBA" id="ARBA00022722"/>
    </source>
</evidence>
<keyword evidence="4 8" id="KW-0479">Metal-binding</keyword>
<dbReference type="InterPro" id="IPR002716">
    <property type="entry name" value="PIN_dom"/>
</dbReference>
<evidence type="ECO:0000259" key="9">
    <source>
        <dbReference type="Pfam" id="PF01850"/>
    </source>
</evidence>
<feature type="binding site" evidence="8">
    <location>
        <position position="91"/>
    </location>
    <ligand>
        <name>Mg(2+)</name>
        <dbReference type="ChEBI" id="CHEBI:18420"/>
    </ligand>
</feature>
<dbReference type="GO" id="GO:0090729">
    <property type="term" value="F:toxin activity"/>
    <property type="evidence" value="ECO:0007669"/>
    <property type="project" value="UniProtKB-KW"/>
</dbReference>
<evidence type="ECO:0000256" key="4">
    <source>
        <dbReference type="ARBA" id="ARBA00022723"/>
    </source>
</evidence>
<sequence>MRVIDTSVWIEWLIDSPLGKKLAREIPDRTECIVPTIVQLELTKWLTREVGEDQADQMIAFTQKCVVAPLDTRIALLAADLHRQYKLATADAVVYATAREFDAELLTCDAHFEKLPGVIVVKKSRS</sequence>
<dbReference type="Proteomes" id="UP000031637">
    <property type="component" value="Chromosome"/>
</dbReference>
<keyword evidence="2 8" id="KW-1277">Toxin-antitoxin system</keyword>
<gene>
    <name evidence="8" type="primary">vapC</name>
    <name evidence="10" type="ORF">SUTH_01202</name>
</gene>
<name>W0SDI7_9PROT</name>
<evidence type="ECO:0000256" key="2">
    <source>
        <dbReference type="ARBA" id="ARBA00022649"/>
    </source>
</evidence>
<dbReference type="GO" id="GO:0004540">
    <property type="term" value="F:RNA nuclease activity"/>
    <property type="evidence" value="ECO:0007669"/>
    <property type="project" value="InterPro"/>
</dbReference>
<dbReference type="InterPro" id="IPR029060">
    <property type="entry name" value="PIN-like_dom_sf"/>
</dbReference>
<evidence type="ECO:0000313" key="11">
    <source>
        <dbReference type="Proteomes" id="UP000031637"/>
    </source>
</evidence>
<dbReference type="AlphaFoldDB" id="W0SDI7"/>
<evidence type="ECO:0000313" key="10">
    <source>
        <dbReference type="EMBL" id="BAO29002.1"/>
    </source>
</evidence>
<keyword evidence="6 8" id="KW-0460">Magnesium</keyword>
<keyword evidence="8" id="KW-0800">Toxin</keyword>
<keyword evidence="11" id="KW-1185">Reference proteome</keyword>
<dbReference type="CDD" id="cd18686">
    <property type="entry name" value="PIN_VapC-like"/>
    <property type="match status" value="1"/>
</dbReference>
<comment type="function">
    <text evidence="8">Toxic component of a toxin-antitoxin (TA) system. An RNase.</text>
</comment>
<proteinExistence type="inferred from homology"/>
<reference evidence="10 11" key="1">
    <citation type="journal article" date="2014" name="Syst. Appl. Microbiol.">
        <title>Complete genomes of freshwater sulfur oxidizers Sulfuricella denitrificans skB26 and Sulfuritalea hydrogenivorans sk43H: genetic insights into the sulfur oxidation pathway of betaproteobacteria.</title>
        <authorList>
            <person name="Watanabe T."/>
            <person name="Kojima H."/>
            <person name="Fukui M."/>
        </authorList>
    </citation>
    <scope>NUCLEOTIDE SEQUENCE [LARGE SCALE GENOMIC DNA]</scope>
    <source>
        <strain evidence="10">DSM22779</strain>
    </source>
</reference>
<dbReference type="HOGENOM" id="CLU_158031_0_0_4"/>
<dbReference type="SUPFAM" id="SSF88723">
    <property type="entry name" value="PIN domain-like"/>
    <property type="match status" value="1"/>
</dbReference>
<dbReference type="RefSeq" id="WP_041097845.1">
    <property type="nucleotide sequence ID" value="NZ_AP012547.1"/>
</dbReference>
<dbReference type="PANTHER" id="PTHR33653:SF1">
    <property type="entry name" value="RIBONUCLEASE VAPC2"/>
    <property type="match status" value="1"/>
</dbReference>
<evidence type="ECO:0000256" key="7">
    <source>
        <dbReference type="ARBA" id="ARBA00038093"/>
    </source>
</evidence>
<feature type="binding site" evidence="8">
    <location>
        <position position="5"/>
    </location>
    <ligand>
        <name>Mg(2+)</name>
        <dbReference type="ChEBI" id="CHEBI:18420"/>
    </ligand>
</feature>
<keyword evidence="5 8" id="KW-0378">Hydrolase</keyword>
<protein>
    <recommendedName>
        <fullName evidence="8">Ribonuclease VapC</fullName>
        <shortName evidence="8">RNase VapC</shortName>
        <ecNumber evidence="8">3.1.-.-</ecNumber>
    </recommendedName>
    <alternativeName>
        <fullName evidence="8">Toxin VapC</fullName>
    </alternativeName>
</protein>
<dbReference type="GO" id="GO:0000287">
    <property type="term" value="F:magnesium ion binding"/>
    <property type="evidence" value="ECO:0007669"/>
    <property type="project" value="UniProtKB-UniRule"/>
</dbReference>
<evidence type="ECO:0000256" key="5">
    <source>
        <dbReference type="ARBA" id="ARBA00022801"/>
    </source>
</evidence>